<name>A0ABS1CHZ9_9GAMM</name>
<protein>
    <recommendedName>
        <fullName evidence="4">Exonuclease domain-containing protein</fullName>
    </recommendedName>
</protein>
<dbReference type="Pfam" id="PF00929">
    <property type="entry name" value="RNase_T"/>
    <property type="match status" value="1"/>
</dbReference>
<keyword evidence="1" id="KW-0540">Nuclease</keyword>
<dbReference type="InterPro" id="IPR012337">
    <property type="entry name" value="RNaseH-like_sf"/>
</dbReference>
<dbReference type="PANTHER" id="PTHR30231">
    <property type="entry name" value="DNA POLYMERASE III SUBUNIT EPSILON"/>
    <property type="match status" value="1"/>
</dbReference>
<evidence type="ECO:0000256" key="1">
    <source>
        <dbReference type="ARBA" id="ARBA00022722"/>
    </source>
</evidence>
<evidence type="ECO:0000256" key="3">
    <source>
        <dbReference type="ARBA" id="ARBA00022839"/>
    </source>
</evidence>
<dbReference type="PANTHER" id="PTHR30231:SF4">
    <property type="entry name" value="PROTEIN NEN2"/>
    <property type="match status" value="1"/>
</dbReference>
<accession>A0ABS1CHZ9</accession>
<dbReference type="SUPFAM" id="SSF53098">
    <property type="entry name" value="Ribonuclease H-like"/>
    <property type="match status" value="1"/>
</dbReference>
<evidence type="ECO:0000256" key="2">
    <source>
        <dbReference type="ARBA" id="ARBA00022801"/>
    </source>
</evidence>
<dbReference type="InterPro" id="IPR013520">
    <property type="entry name" value="Ribonucl_H"/>
</dbReference>
<dbReference type="CDD" id="cd06127">
    <property type="entry name" value="DEDDh"/>
    <property type="match status" value="1"/>
</dbReference>
<keyword evidence="3" id="KW-0269">Exonuclease</keyword>
<comment type="caution">
    <text evidence="5">The sequence shown here is derived from an EMBL/GenBank/DDBJ whole genome shotgun (WGS) entry which is preliminary data.</text>
</comment>
<dbReference type="Proteomes" id="UP000748752">
    <property type="component" value="Unassembled WGS sequence"/>
</dbReference>
<dbReference type="EMBL" id="NRRV01000019">
    <property type="protein sequence ID" value="MBK1630986.1"/>
    <property type="molecule type" value="Genomic_DNA"/>
</dbReference>
<evidence type="ECO:0000313" key="6">
    <source>
        <dbReference type="Proteomes" id="UP000748752"/>
    </source>
</evidence>
<evidence type="ECO:0000313" key="5">
    <source>
        <dbReference type="EMBL" id="MBK1630986.1"/>
    </source>
</evidence>
<sequence>MSPLAEAVSEYRAAFTGTWPQTSAPQAVRFVVLDCETTGLDPKRDRIVSIGAVSVTGGEIDLGDTFESLLRVLHNTAATLVHGITRDETREGVGEEEALAGLLRYLRDGVIVGHHIGHDMAMLDAALERHQALGLLNRRLDTGELALLLEADGAFAGHAPLRDLSLDGLCRHFDIVPYDRHTAPGDAFLTAQILLRMLRLAARSGRRTLSALLEQPPRDGRGNGAV</sequence>
<proteinExistence type="predicted"/>
<keyword evidence="6" id="KW-1185">Reference proteome</keyword>
<dbReference type="RefSeq" id="WP_200236459.1">
    <property type="nucleotide sequence ID" value="NZ_NRRV01000019.1"/>
</dbReference>
<dbReference type="SMART" id="SM00479">
    <property type="entry name" value="EXOIII"/>
    <property type="match status" value="1"/>
</dbReference>
<organism evidence="5 6">
    <name type="scientific">Thiohalocapsa halophila</name>
    <dbReference type="NCBI Taxonomy" id="69359"/>
    <lineage>
        <taxon>Bacteria</taxon>
        <taxon>Pseudomonadati</taxon>
        <taxon>Pseudomonadota</taxon>
        <taxon>Gammaproteobacteria</taxon>
        <taxon>Chromatiales</taxon>
        <taxon>Chromatiaceae</taxon>
        <taxon>Thiohalocapsa</taxon>
    </lineage>
</organism>
<reference evidence="5 6" key="1">
    <citation type="journal article" date="2020" name="Microorganisms">
        <title>Osmotic Adaptation and Compatible Solute Biosynthesis of Phototrophic Bacteria as Revealed from Genome Analyses.</title>
        <authorList>
            <person name="Imhoff J.F."/>
            <person name="Rahn T."/>
            <person name="Kunzel S."/>
            <person name="Keller A."/>
            <person name="Neulinger S.C."/>
        </authorList>
    </citation>
    <scope>NUCLEOTIDE SEQUENCE [LARGE SCALE GENOMIC DNA]</scope>
    <source>
        <strain evidence="5 6">DSM 6210</strain>
    </source>
</reference>
<keyword evidence="2" id="KW-0378">Hydrolase</keyword>
<dbReference type="InterPro" id="IPR036397">
    <property type="entry name" value="RNaseH_sf"/>
</dbReference>
<feature type="domain" description="Exonuclease" evidence="4">
    <location>
        <begin position="29"/>
        <end position="203"/>
    </location>
</feature>
<dbReference type="Gene3D" id="3.30.420.10">
    <property type="entry name" value="Ribonuclease H-like superfamily/Ribonuclease H"/>
    <property type="match status" value="1"/>
</dbReference>
<evidence type="ECO:0000259" key="4">
    <source>
        <dbReference type="SMART" id="SM00479"/>
    </source>
</evidence>
<gene>
    <name evidence="5" type="ORF">CKO31_09585</name>
</gene>